<accession>A0ABY5P2K5</accession>
<feature type="transmembrane region" description="Helical" evidence="7">
    <location>
        <begin position="51"/>
        <end position="71"/>
    </location>
</feature>
<comment type="subcellular location">
    <subcellularLocation>
        <location evidence="1">Membrane</location>
        <topology evidence="1">Multi-pass membrane protein</topology>
    </subcellularLocation>
</comment>
<evidence type="ECO:0000256" key="6">
    <source>
        <dbReference type="ARBA" id="ARBA00023136"/>
    </source>
</evidence>
<evidence type="ECO:0000256" key="4">
    <source>
        <dbReference type="ARBA" id="ARBA00022692"/>
    </source>
</evidence>
<evidence type="ECO:0000256" key="5">
    <source>
        <dbReference type="ARBA" id="ARBA00022989"/>
    </source>
</evidence>
<name>A0ABY5P2K5_9LACT</name>
<dbReference type="Pfam" id="PF02397">
    <property type="entry name" value="Bac_transf"/>
    <property type="match status" value="1"/>
</dbReference>
<keyword evidence="5 7" id="KW-1133">Transmembrane helix</keyword>
<comment type="similarity">
    <text evidence="2">Belongs to the bacterial sugar transferase family.</text>
</comment>
<evidence type="ECO:0000256" key="3">
    <source>
        <dbReference type="ARBA" id="ARBA00022679"/>
    </source>
</evidence>
<feature type="transmembrane region" description="Helical" evidence="7">
    <location>
        <begin position="110"/>
        <end position="132"/>
    </location>
</feature>
<keyword evidence="6 7" id="KW-0472">Membrane</keyword>
<dbReference type="EMBL" id="CP102453">
    <property type="protein sequence ID" value="UUX32948.1"/>
    <property type="molecule type" value="Genomic_DNA"/>
</dbReference>
<sequence>MNNRYEWNNLLRFIAVIVGSIVSLGCIYLSFYIKFAGDIPARNFRAFEDSYLWIFIGFIVINILFGTYIFYNKTLLDLFYFTMLSQLVLTIYMMALTYAGSWLTFPRSVILINFFVGTFGMFIYNSLVYWAYHRIRGKKKILVVGEEQSALNAVRNFDLMKNRRHEVTHVVLSNFFHNVRENASEVDIVYVVGNIEESERVKIYEYLTAQNKKMFLSPNFQNLMMVKPNIMNFEDESIIEVSPFKISAEEELIKRSIDIIVALALIVITSPIMLITMVAVKLDSPGPIFYKQERITKNQREFNILKFRSMKVTAEQDSGPVLATSNDARVTKVGRTIRSLRIDELPQLFNVLKGDMSLVGPRPERPFFVNQFKEANPYYSLRHNVRAGITGYAQVYGKYSTDFNSKLNFDLLYIKNYSLSFDFKLLFQTVKILFDKVSSRGVEEPEQEVQTDWSDYQDKVTLIQ</sequence>
<evidence type="ECO:0000313" key="10">
    <source>
        <dbReference type="Proteomes" id="UP001315967"/>
    </source>
</evidence>
<feature type="transmembrane region" description="Helical" evidence="7">
    <location>
        <begin position="12"/>
        <end position="31"/>
    </location>
</feature>
<evidence type="ECO:0000256" key="2">
    <source>
        <dbReference type="ARBA" id="ARBA00006464"/>
    </source>
</evidence>
<keyword evidence="3 9" id="KW-0808">Transferase</keyword>
<evidence type="ECO:0000313" key="9">
    <source>
        <dbReference type="EMBL" id="UUX32948.1"/>
    </source>
</evidence>
<evidence type="ECO:0000259" key="8">
    <source>
        <dbReference type="Pfam" id="PF02397"/>
    </source>
</evidence>
<feature type="transmembrane region" description="Helical" evidence="7">
    <location>
        <begin position="259"/>
        <end position="280"/>
    </location>
</feature>
<dbReference type="PANTHER" id="PTHR30576">
    <property type="entry name" value="COLANIC BIOSYNTHESIS UDP-GLUCOSE LIPID CARRIER TRANSFERASE"/>
    <property type="match status" value="1"/>
</dbReference>
<reference evidence="9 10" key="1">
    <citation type="submission" date="2022-08" db="EMBL/GenBank/DDBJ databases">
        <title>Aerococcaceae sp. nov isolated from spoiled eye mask.</title>
        <authorList>
            <person name="Zhou G."/>
            <person name="Xie X.-B."/>
            <person name="Shi Q.-S."/>
            <person name="Wang Y.-S."/>
            <person name="Wen X."/>
            <person name="Peng H."/>
            <person name="Yang X.-J."/>
            <person name="Tao H.-B."/>
            <person name="Huang X.-M."/>
        </authorList>
    </citation>
    <scope>NUCLEOTIDE SEQUENCE [LARGE SCALE GENOMIC DNA]</scope>
    <source>
        <strain evidence="10">DM20194951</strain>
    </source>
</reference>
<keyword evidence="4 7" id="KW-0812">Transmembrane</keyword>
<organism evidence="9 10">
    <name type="scientific">Fundicoccus culcitae</name>
    <dbReference type="NCBI Taxonomy" id="2969821"/>
    <lineage>
        <taxon>Bacteria</taxon>
        <taxon>Bacillati</taxon>
        <taxon>Bacillota</taxon>
        <taxon>Bacilli</taxon>
        <taxon>Lactobacillales</taxon>
        <taxon>Aerococcaceae</taxon>
        <taxon>Fundicoccus</taxon>
    </lineage>
</organism>
<keyword evidence="10" id="KW-1185">Reference proteome</keyword>
<evidence type="ECO:0000256" key="7">
    <source>
        <dbReference type="SAM" id="Phobius"/>
    </source>
</evidence>
<dbReference type="PROSITE" id="PS51257">
    <property type="entry name" value="PROKAR_LIPOPROTEIN"/>
    <property type="match status" value="1"/>
</dbReference>
<dbReference type="PANTHER" id="PTHR30576:SF0">
    <property type="entry name" value="UNDECAPRENYL-PHOSPHATE N-ACETYLGALACTOSAMINYL 1-PHOSPHATE TRANSFERASE-RELATED"/>
    <property type="match status" value="1"/>
</dbReference>
<dbReference type="NCBIfam" id="TIGR03025">
    <property type="entry name" value="EPS_sugtrans"/>
    <property type="match status" value="1"/>
</dbReference>
<gene>
    <name evidence="9" type="ORF">NRE15_08450</name>
</gene>
<proteinExistence type="inferred from homology"/>
<evidence type="ECO:0000256" key="1">
    <source>
        <dbReference type="ARBA" id="ARBA00004141"/>
    </source>
</evidence>
<dbReference type="InterPro" id="IPR017475">
    <property type="entry name" value="EPS_sugar_tfrase"/>
</dbReference>
<dbReference type="Proteomes" id="UP001315967">
    <property type="component" value="Chromosome"/>
</dbReference>
<feature type="transmembrane region" description="Helical" evidence="7">
    <location>
        <begin position="78"/>
        <end position="98"/>
    </location>
</feature>
<dbReference type="RefSeq" id="WP_313792452.1">
    <property type="nucleotide sequence ID" value="NZ_CP102453.1"/>
</dbReference>
<feature type="domain" description="Bacterial sugar transferase" evidence="8">
    <location>
        <begin position="254"/>
        <end position="434"/>
    </location>
</feature>
<protein>
    <submittedName>
        <fullName evidence="9">Sugar transferase</fullName>
    </submittedName>
</protein>
<dbReference type="InterPro" id="IPR003362">
    <property type="entry name" value="Bact_transf"/>
</dbReference>
<dbReference type="GO" id="GO:0016740">
    <property type="term" value="F:transferase activity"/>
    <property type="evidence" value="ECO:0007669"/>
    <property type="project" value="UniProtKB-KW"/>
</dbReference>